<evidence type="ECO:0000313" key="2">
    <source>
        <dbReference type="Proteomes" id="UP000437824"/>
    </source>
</evidence>
<evidence type="ECO:0000313" key="1">
    <source>
        <dbReference type="EMBL" id="MTD61818.1"/>
    </source>
</evidence>
<organism evidence="1 2">
    <name type="scientific">Blautia luti DSM 14534 = JCM 17040</name>
    <dbReference type="NCBI Taxonomy" id="649762"/>
    <lineage>
        <taxon>Bacteria</taxon>
        <taxon>Bacillati</taxon>
        <taxon>Bacillota</taxon>
        <taxon>Clostridia</taxon>
        <taxon>Lachnospirales</taxon>
        <taxon>Lachnospiraceae</taxon>
        <taxon>Blautia</taxon>
    </lineage>
</organism>
<dbReference type="AlphaFoldDB" id="A0A844GML0"/>
<reference evidence="1 2" key="1">
    <citation type="submission" date="2019-11" db="EMBL/GenBank/DDBJ databases">
        <title>Draft genome sequence of Blautia luti DSM 14534T, isolated from human stool.</title>
        <authorList>
            <person name="Ortiz R."/>
            <person name="Melis-Arcos F."/>
            <person name="Covarrubias P."/>
            <person name="Cardenas J.P."/>
            <person name="Perez-Donoso J."/>
            <person name="Almonacid D."/>
        </authorList>
    </citation>
    <scope>NUCLEOTIDE SEQUENCE [LARGE SCALE GENOMIC DNA]</scope>
    <source>
        <strain evidence="1 2">DSM 14534</strain>
    </source>
</reference>
<proteinExistence type="predicted"/>
<gene>
    <name evidence="1" type="ORF">GKZ57_11285</name>
</gene>
<evidence type="ECO:0008006" key="3">
    <source>
        <dbReference type="Google" id="ProtNLM"/>
    </source>
</evidence>
<protein>
    <recommendedName>
        <fullName evidence="3">Peptidase C39-like domain-containing protein</fullName>
    </recommendedName>
</protein>
<sequence length="816" mass="91675">MKKALLKILILVCVFVVGVAGTALLLNSVSTDDRSELNDATFPEVMIDMDGTLVNRMYGYATAMQADFTRDSVTPLDTTKQLTFVVNPYASEVTGFSYEIRTSDGSKVLENKKIKAFEQNGENLKVSVEIGSDLRVNQEYSMQISLDTEGKTVYYYTRIVYRSQVHAGEYAAFVKSFYESCLDKNAADGLAAYLEPENNGAGTNYSNININSTLSEVSWGTLEPQLYKEGIPIIKDINETTASISIDYQLTSQDDNENTEVYDVTEFYRMRYMDSRIYLLDFQRSANQIFDASLSVFSDDGIVLGVRNKDVEYMVSEKADIVAFVQQGDLWSYAPGDGKVNRVFSFRKSENGDFRDSRNQHDIKIIRVNEDGDIDFVLYGYMNRGAHEGYEGIGVYHYNNDKNVVEERAFIPISESFEFLKRDLSKLSYVNENNELFLLLAQKLYCVNIENNTYEVLEDGIKNANFTASENGDYAAWLVTQGDDKGCIHEIQMDTKEIRTIEHAKGERLRVVGYMNQDLIYGILQKSDILTDSDGHTKEGIHTLRIEDFQGDIKKEYHQESLYITDISVGSTLIEFELSSKSGDTYQARKKDTIMNNKNSAVNTAKVELISASRTGVRVRLALSENAQTDTPLAMYSKISNVSEKNISLDTQIPQEAVYYVYAKGGLDSTYTDPAKAVLRADDQGGVVLNRAQQYVWERGNKKTKIQLDTADIPDSILQGTLDTDELKKALKGTGTVTDLSGCSLDSVLYEVSAQRPVIAKTGNGTSVVIVGYDEYNTWLYDPVKQETYPYGMNDSTDLFQKAGNIFITYIESVNY</sequence>
<dbReference type="Gene3D" id="3.90.70.10">
    <property type="entry name" value="Cysteine proteinases"/>
    <property type="match status" value="1"/>
</dbReference>
<dbReference type="Proteomes" id="UP000437824">
    <property type="component" value="Unassembled WGS sequence"/>
</dbReference>
<accession>A0A844GML0</accession>
<comment type="caution">
    <text evidence="1">The sequence shown here is derived from an EMBL/GenBank/DDBJ whole genome shotgun (WGS) entry which is preliminary data.</text>
</comment>
<name>A0A844GML0_9FIRM</name>
<dbReference type="EMBL" id="WMBC01000009">
    <property type="protein sequence ID" value="MTD61818.1"/>
    <property type="molecule type" value="Genomic_DNA"/>
</dbReference>